<dbReference type="PANTHER" id="PTHR46579">
    <property type="entry name" value="F5/8 TYPE C DOMAIN-CONTAINING PROTEIN-RELATED"/>
    <property type="match status" value="1"/>
</dbReference>
<reference evidence="2 3" key="1">
    <citation type="journal article" date="2017" name="Curr. Biol.">
        <title>The Evolution of Venom by Co-option of Single-Copy Genes.</title>
        <authorList>
            <person name="Martinson E.O."/>
            <person name="Mrinalini"/>
            <person name="Kelkar Y.D."/>
            <person name="Chang C.H."/>
            <person name="Werren J.H."/>
        </authorList>
    </citation>
    <scope>NUCLEOTIDE SEQUENCE [LARGE SCALE GENOMIC DNA]</scope>
    <source>
        <strain evidence="2 3">Alberta</strain>
        <tissue evidence="2">Whole body</tissue>
    </source>
</reference>
<evidence type="ECO:0000313" key="2">
    <source>
        <dbReference type="EMBL" id="OXU29009.1"/>
    </source>
</evidence>
<dbReference type="Proteomes" id="UP000215335">
    <property type="component" value="Unassembled WGS sequence"/>
</dbReference>
<protein>
    <submittedName>
        <fullName evidence="2">Uncharacterized protein</fullName>
    </submittedName>
</protein>
<name>A0A232FEZ8_9HYME</name>
<organism evidence="2 3">
    <name type="scientific">Trichomalopsis sarcophagae</name>
    <dbReference type="NCBI Taxonomy" id="543379"/>
    <lineage>
        <taxon>Eukaryota</taxon>
        <taxon>Metazoa</taxon>
        <taxon>Ecdysozoa</taxon>
        <taxon>Arthropoda</taxon>
        <taxon>Hexapoda</taxon>
        <taxon>Insecta</taxon>
        <taxon>Pterygota</taxon>
        <taxon>Neoptera</taxon>
        <taxon>Endopterygota</taxon>
        <taxon>Hymenoptera</taxon>
        <taxon>Apocrita</taxon>
        <taxon>Proctotrupomorpha</taxon>
        <taxon>Chalcidoidea</taxon>
        <taxon>Pteromalidae</taxon>
        <taxon>Pteromalinae</taxon>
        <taxon>Trichomalopsis</taxon>
    </lineage>
</organism>
<comment type="caution">
    <text evidence="2">The sequence shown here is derived from an EMBL/GenBank/DDBJ whole genome shotgun (WGS) entry which is preliminary data.</text>
</comment>
<accession>A0A232FEZ8</accession>
<dbReference type="STRING" id="543379.A0A232FEZ8"/>
<sequence length="891" mass="103060">KISTNSDNDDCTAEDINFVRSENIDNEKNGTCHNNQGYSNNCCDSNVGDSRSKFNHNHDAHDDQTYDSYDSTDESNSMHCNEETAFDDRIMFRESQMTVRDVMTLVMAHSLRFKTSDAANDSLIDMLKILAGPEAKDIDISKYRFKQAFDPPDDKIKYHYYCTACKKQIIESSFHTKIIDKVMVCSNCSDENKVSLTSKNYFITFQEFISENPSGNVIKDVHDSEIYKKINNNENKYFTYNLGSDGALCTKTGKQKFWPMQVMLNCLPPKMRFKYVLLVGMLITTKEPNSDIADLYFSKFLEEALPLYETGIEITDLNDKQINLKFIALSFCFDPVARPIFQRRLQFNGYFGCSWCYNIGIYYLEVSGIRYEMLHPREDSLVSQPLRSKESHAEDLESVNLSNNSSARGVKGDTHYLQPHISTWYGLLVTITYMLSNADKKRIERRLMSITPTHDIHRLPELERDNWHAAEIKHWNLCYSLPCLLFTLLKTEITEEELLTCESDLKKFVALYEYYFDDISMTFNVHSVLHMVQSVRKNGPLWANSTFAFESNIYQLNLVSQPLRSKESHAEDLESVNVSNNSSARGVKGDISLSATPHIDMVWSFSYDYLHGTLAGVDKQLYKQYTKTASKLKLSNADKKRIERRLMAIAPTHDIHRLPELERCNWHAAEIKHWNICYSLSVISLFTLLKTEITEEELLTCESDLKKFVALYEYYFDDISMTFNVHSVLHMVQSVRKNGPLWANSTFAFESNIYQLKGVKGDISLSATPHIDMVWSFSYDYLHGTLAGVDKQLYKQYTKTASKLKLSNADKKRIERRLMAIAPTHDIHRLPELERCNWHAAEIKHWNICYSLSVISLFTLLKTEITEEELLTCESDLKKFVALYEYYFDDI</sequence>
<dbReference type="AlphaFoldDB" id="A0A232FEZ8"/>
<proteinExistence type="predicted"/>
<feature type="region of interest" description="Disordered" evidence="1">
    <location>
        <begin position="54"/>
        <end position="78"/>
    </location>
</feature>
<dbReference type="PANTHER" id="PTHR46579:SF1">
    <property type="entry name" value="F5_8 TYPE C DOMAIN-CONTAINING PROTEIN"/>
    <property type="match status" value="1"/>
</dbReference>
<gene>
    <name evidence="2" type="ORF">TSAR_014435</name>
</gene>
<evidence type="ECO:0000313" key="3">
    <source>
        <dbReference type="Proteomes" id="UP000215335"/>
    </source>
</evidence>
<keyword evidence="3" id="KW-1185">Reference proteome</keyword>
<evidence type="ECO:0000256" key="1">
    <source>
        <dbReference type="SAM" id="MobiDB-lite"/>
    </source>
</evidence>
<feature type="non-terminal residue" evidence="2">
    <location>
        <position position="1"/>
    </location>
</feature>
<feature type="compositionally biased region" description="Basic and acidic residues" evidence="1">
    <location>
        <begin position="54"/>
        <end position="64"/>
    </location>
</feature>
<dbReference type="OrthoDB" id="6509516at2759"/>
<dbReference type="EMBL" id="NNAY01000348">
    <property type="protein sequence ID" value="OXU29009.1"/>
    <property type="molecule type" value="Genomic_DNA"/>
</dbReference>